<sequence>MISSKEFKPYQVGYINFISSPEQPEVTHKDGFYFSTGNVLVPVNKSAFPDRDNLYALSDKDTRKAISEALEKEVFTNIIGNYAYIELPNEDALCVRKLEKGWSYHPYKCSSFHHPFEFSDTLALYIFMVDLELPRCNKLISKEEQKSVETYKGALLSKGADWVQKAQEVLKSPQYTDDEKRDKLLNLLN</sequence>
<accession>A0A4Y5FF14</accession>
<dbReference type="Proteomes" id="UP000309991">
    <property type="component" value="Segment"/>
</dbReference>
<organism evidence="1 2">
    <name type="scientific">Lactobacillus phage 3-521</name>
    <dbReference type="NCBI Taxonomy" id="2510943"/>
    <lineage>
        <taxon>Viruses</taxon>
        <taxon>Duplodnaviria</taxon>
        <taxon>Heunggongvirae</taxon>
        <taxon>Uroviricota</taxon>
        <taxon>Caudoviricetes</taxon>
        <taxon>Herelleviridae</taxon>
        <taxon>Watanabevirus</taxon>
        <taxon>Watanabevirus wv3521</taxon>
    </lineage>
</organism>
<dbReference type="EMBL" id="MK504444">
    <property type="protein sequence ID" value="QBJ03665.1"/>
    <property type="molecule type" value="Genomic_DNA"/>
</dbReference>
<protein>
    <submittedName>
        <fullName evidence="1">Uncharacterized protein</fullName>
    </submittedName>
</protein>
<keyword evidence="2" id="KW-1185">Reference proteome</keyword>
<gene>
    <name evidence="1" type="ORF">UCC3521_0127</name>
</gene>
<name>A0A4Y5FF14_9CAUD</name>
<proteinExistence type="predicted"/>
<evidence type="ECO:0000313" key="1">
    <source>
        <dbReference type="EMBL" id="QBJ03665.1"/>
    </source>
</evidence>
<evidence type="ECO:0000313" key="2">
    <source>
        <dbReference type="Proteomes" id="UP000309991"/>
    </source>
</evidence>
<reference evidence="1 2" key="1">
    <citation type="submission" date="2019-02" db="EMBL/GenBank/DDBJ databases">
        <title>Isolation of virulent Lactobacillus brevis phages.</title>
        <authorList>
            <person name="Feyereisen M."/>
            <person name="Mahony J."/>
            <person name="O'Sullivan T."/>
            <person name="van Sinderen D."/>
        </authorList>
    </citation>
    <scope>NUCLEOTIDE SEQUENCE [LARGE SCALE GENOMIC DNA]</scope>
</reference>